<keyword evidence="4" id="KW-1185">Reference proteome</keyword>
<proteinExistence type="predicted"/>
<feature type="region of interest" description="Disordered" evidence="1">
    <location>
        <begin position="56"/>
        <end position="111"/>
    </location>
</feature>
<dbReference type="AlphaFoldDB" id="A0A9Q1HYQ2"/>
<dbReference type="EMBL" id="JAFJMO010000008">
    <property type="protein sequence ID" value="KAJ8269561.1"/>
    <property type="molecule type" value="Genomic_DNA"/>
</dbReference>
<evidence type="ECO:0000313" key="4">
    <source>
        <dbReference type="Proteomes" id="UP001152803"/>
    </source>
</evidence>
<feature type="compositionally biased region" description="Polar residues" evidence="1">
    <location>
        <begin position="72"/>
        <end position="96"/>
    </location>
</feature>
<dbReference type="OrthoDB" id="77878at2759"/>
<evidence type="ECO:0000256" key="1">
    <source>
        <dbReference type="SAM" id="MobiDB-lite"/>
    </source>
</evidence>
<feature type="signal peptide" evidence="2">
    <location>
        <begin position="1"/>
        <end position="20"/>
    </location>
</feature>
<dbReference type="Proteomes" id="UP001152803">
    <property type="component" value="Unassembled WGS sequence"/>
</dbReference>
<feature type="chain" id="PRO_5040263885" evidence="2">
    <location>
        <begin position="21"/>
        <end position="288"/>
    </location>
</feature>
<name>A0A9Q1HYQ2_CONCO</name>
<feature type="region of interest" description="Disordered" evidence="1">
    <location>
        <begin position="193"/>
        <end position="264"/>
    </location>
</feature>
<evidence type="ECO:0000256" key="2">
    <source>
        <dbReference type="SAM" id="SignalP"/>
    </source>
</evidence>
<keyword evidence="2" id="KW-0732">Signal</keyword>
<gene>
    <name evidence="3" type="ORF">COCON_G00121680</name>
</gene>
<protein>
    <submittedName>
        <fullName evidence="3">Uncharacterized protein</fullName>
    </submittedName>
</protein>
<reference evidence="3" key="1">
    <citation type="journal article" date="2023" name="Science">
        <title>Genome structures resolve the early diversification of teleost fishes.</title>
        <authorList>
            <person name="Parey E."/>
            <person name="Louis A."/>
            <person name="Montfort J."/>
            <person name="Bouchez O."/>
            <person name="Roques C."/>
            <person name="Iampietro C."/>
            <person name="Lluch J."/>
            <person name="Castinel A."/>
            <person name="Donnadieu C."/>
            <person name="Desvignes T."/>
            <person name="Floi Bucao C."/>
            <person name="Jouanno E."/>
            <person name="Wen M."/>
            <person name="Mejri S."/>
            <person name="Dirks R."/>
            <person name="Jansen H."/>
            <person name="Henkel C."/>
            <person name="Chen W.J."/>
            <person name="Zahm M."/>
            <person name="Cabau C."/>
            <person name="Klopp C."/>
            <person name="Thompson A.W."/>
            <person name="Robinson-Rechavi M."/>
            <person name="Braasch I."/>
            <person name="Lecointre G."/>
            <person name="Bobe J."/>
            <person name="Postlethwait J.H."/>
            <person name="Berthelot C."/>
            <person name="Roest Crollius H."/>
            <person name="Guiguen Y."/>
        </authorList>
    </citation>
    <scope>NUCLEOTIDE SEQUENCE</scope>
    <source>
        <strain evidence="3">Concon-B</strain>
    </source>
</reference>
<sequence>MHAHSWVLLLSLWQLGTVPASSPTGGHHAWTPPWTGPTRESGVFWPFWVSVDVPSVESGGSTPLPLPVGLTSDPQGLPQTGSTESQRPAVSTTNTALLPEPGTGILWGQESTSTSRETAPWLREAELPTSGFTHLSPAQGEDLHLMPQPTHSLRGVDAATQTPTWLTPGIPPFTAMPNGNTAVLLSPTGALETRESALPLPPKSPDPQAGRQGPITGLPGGRSTRRGEGRREQVPKTGSKPTQAGEVKASVPDDGGKLEGVVQKPTETLTVTTKAPGCKQASHCIPAM</sequence>
<feature type="compositionally biased region" description="Basic and acidic residues" evidence="1">
    <location>
        <begin position="225"/>
        <end position="234"/>
    </location>
</feature>
<accession>A0A9Q1HYQ2</accession>
<evidence type="ECO:0000313" key="3">
    <source>
        <dbReference type="EMBL" id="KAJ8269561.1"/>
    </source>
</evidence>
<comment type="caution">
    <text evidence="3">The sequence shown here is derived from an EMBL/GenBank/DDBJ whole genome shotgun (WGS) entry which is preliminary data.</text>
</comment>
<organism evidence="3 4">
    <name type="scientific">Conger conger</name>
    <name type="common">Conger eel</name>
    <name type="synonym">Muraena conger</name>
    <dbReference type="NCBI Taxonomy" id="82655"/>
    <lineage>
        <taxon>Eukaryota</taxon>
        <taxon>Metazoa</taxon>
        <taxon>Chordata</taxon>
        <taxon>Craniata</taxon>
        <taxon>Vertebrata</taxon>
        <taxon>Euteleostomi</taxon>
        <taxon>Actinopterygii</taxon>
        <taxon>Neopterygii</taxon>
        <taxon>Teleostei</taxon>
        <taxon>Anguilliformes</taxon>
        <taxon>Congridae</taxon>
        <taxon>Conger</taxon>
    </lineage>
</organism>